<name>A0ABR5AVI1_BACBA</name>
<dbReference type="Proteomes" id="UP000031982">
    <property type="component" value="Unassembled WGS sequence"/>
</dbReference>
<evidence type="ECO:0000313" key="2">
    <source>
        <dbReference type="Proteomes" id="UP000031982"/>
    </source>
</evidence>
<organism evidence="1 2">
    <name type="scientific">Bacillus badius</name>
    <dbReference type="NCBI Taxonomy" id="1455"/>
    <lineage>
        <taxon>Bacteria</taxon>
        <taxon>Bacillati</taxon>
        <taxon>Bacillota</taxon>
        <taxon>Bacilli</taxon>
        <taxon>Bacillales</taxon>
        <taxon>Bacillaceae</taxon>
        <taxon>Pseudobacillus</taxon>
    </lineage>
</organism>
<proteinExistence type="predicted"/>
<comment type="caution">
    <text evidence="1">The sequence shown here is derived from an EMBL/GenBank/DDBJ whole genome shotgun (WGS) entry which is preliminary data.</text>
</comment>
<evidence type="ECO:0000313" key="1">
    <source>
        <dbReference type="EMBL" id="KIL78748.1"/>
    </source>
</evidence>
<gene>
    <name evidence="1" type="ORF">SD77_4428</name>
</gene>
<reference evidence="1 2" key="1">
    <citation type="submission" date="2015-01" db="EMBL/GenBank/DDBJ databases">
        <title>Genome Assembly of Bacillus badius MTCC 1458.</title>
        <authorList>
            <person name="Verma A."/>
            <person name="Khatri I."/>
            <person name="Mual P."/>
            <person name="Subramanian S."/>
            <person name="Krishnamurthi S."/>
        </authorList>
    </citation>
    <scope>NUCLEOTIDE SEQUENCE [LARGE SCALE GENOMIC DNA]</scope>
    <source>
        <strain evidence="1 2">MTCC 1458</strain>
    </source>
</reference>
<sequence length="40" mass="4519">MLTGPHLFSHPCSPLSSLALYRLLSAFSDEFSRIAFIFFV</sequence>
<protein>
    <submittedName>
        <fullName evidence="1">Uncharacterized protein</fullName>
    </submittedName>
</protein>
<keyword evidence="2" id="KW-1185">Reference proteome</keyword>
<dbReference type="EMBL" id="JXLP01000009">
    <property type="protein sequence ID" value="KIL78748.1"/>
    <property type="molecule type" value="Genomic_DNA"/>
</dbReference>
<accession>A0ABR5AVI1</accession>